<evidence type="ECO:0000256" key="6">
    <source>
        <dbReference type="ARBA" id="ARBA00022490"/>
    </source>
</evidence>
<accession>A0A7S0NB13</accession>
<evidence type="ECO:0000256" key="3">
    <source>
        <dbReference type="ARBA" id="ARBA00004496"/>
    </source>
</evidence>
<dbReference type="PROSITE" id="PS00018">
    <property type="entry name" value="EF_HAND_1"/>
    <property type="match status" value="1"/>
</dbReference>
<comment type="subcellular location">
    <subcellularLocation>
        <location evidence="2">Cell membrane</location>
    </subcellularLocation>
    <subcellularLocation>
        <location evidence="3">Cytoplasm</location>
    </subcellularLocation>
    <subcellularLocation>
        <location evidence="1">Nucleus</location>
    </subcellularLocation>
</comment>
<evidence type="ECO:0000259" key="17">
    <source>
        <dbReference type="PROSITE" id="PS50222"/>
    </source>
</evidence>
<evidence type="ECO:0000256" key="9">
    <source>
        <dbReference type="ARBA" id="ARBA00022723"/>
    </source>
</evidence>
<keyword evidence="4" id="KW-0813">Transport</keyword>
<keyword evidence="10" id="KW-0677">Repeat</keyword>
<organism evidence="18">
    <name type="scientific">Cryptomonas curvata</name>
    <dbReference type="NCBI Taxonomy" id="233186"/>
    <lineage>
        <taxon>Eukaryota</taxon>
        <taxon>Cryptophyceae</taxon>
        <taxon>Cryptomonadales</taxon>
        <taxon>Cryptomonadaceae</taxon>
        <taxon>Cryptomonas</taxon>
    </lineage>
</organism>
<evidence type="ECO:0000256" key="16">
    <source>
        <dbReference type="ARBA" id="ARBA00038164"/>
    </source>
</evidence>
<evidence type="ECO:0000256" key="10">
    <source>
        <dbReference type="ARBA" id="ARBA00022737"/>
    </source>
</evidence>
<dbReference type="SUPFAM" id="SSF47473">
    <property type="entry name" value="EF-hand"/>
    <property type="match status" value="1"/>
</dbReference>
<name>A0A7S0NB13_9CRYP</name>
<dbReference type="GO" id="GO:0005509">
    <property type="term" value="F:calcium ion binding"/>
    <property type="evidence" value="ECO:0007669"/>
    <property type="project" value="InterPro"/>
</dbReference>
<dbReference type="Gene3D" id="1.10.238.10">
    <property type="entry name" value="EF-hand"/>
    <property type="match status" value="1"/>
</dbReference>
<keyword evidence="6" id="KW-0963">Cytoplasm</keyword>
<proteinExistence type="inferred from homology"/>
<feature type="domain" description="EF-hand" evidence="17">
    <location>
        <begin position="95"/>
        <end position="130"/>
    </location>
</feature>
<keyword evidence="8" id="KW-0519">Myristate</keyword>
<keyword evidence="12" id="KW-0653">Protein transport</keyword>
<dbReference type="PROSITE" id="PS50222">
    <property type="entry name" value="EF_HAND_2"/>
    <property type="match status" value="1"/>
</dbReference>
<keyword evidence="14" id="KW-0539">Nucleus</keyword>
<evidence type="ECO:0000256" key="4">
    <source>
        <dbReference type="ARBA" id="ARBA00022448"/>
    </source>
</evidence>
<reference evidence="18" key="1">
    <citation type="submission" date="2021-01" db="EMBL/GenBank/DDBJ databases">
        <authorList>
            <person name="Corre E."/>
            <person name="Pelletier E."/>
            <person name="Niang G."/>
            <person name="Scheremetjew M."/>
            <person name="Finn R."/>
            <person name="Kale V."/>
            <person name="Holt S."/>
            <person name="Cochrane G."/>
            <person name="Meng A."/>
            <person name="Brown T."/>
            <person name="Cohen L."/>
        </authorList>
    </citation>
    <scope>NUCLEOTIDE SEQUENCE</scope>
    <source>
        <strain evidence="18">CCAP979/52</strain>
    </source>
</reference>
<keyword evidence="5" id="KW-1003">Cell membrane</keyword>
<evidence type="ECO:0000256" key="12">
    <source>
        <dbReference type="ARBA" id="ARBA00022927"/>
    </source>
</evidence>
<dbReference type="PANTHER" id="PTHR46002">
    <property type="entry name" value="EG:114D9.1 PROTEIN-RELATED"/>
    <property type="match status" value="1"/>
</dbReference>
<evidence type="ECO:0000256" key="11">
    <source>
        <dbReference type="ARBA" id="ARBA00022837"/>
    </source>
</evidence>
<keyword evidence="15" id="KW-0449">Lipoprotein</keyword>
<dbReference type="InterPro" id="IPR018247">
    <property type="entry name" value="EF_Hand_1_Ca_BS"/>
</dbReference>
<dbReference type="EMBL" id="HBEZ01060869">
    <property type="protein sequence ID" value="CAD8664612.1"/>
    <property type="molecule type" value="Transcribed_RNA"/>
</dbReference>
<evidence type="ECO:0000256" key="13">
    <source>
        <dbReference type="ARBA" id="ARBA00023136"/>
    </source>
</evidence>
<evidence type="ECO:0000256" key="7">
    <source>
        <dbReference type="ARBA" id="ARBA00022553"/>
    </source>
</evidence>
<gene>
    <name evidence="18" type="ORF">CCUR1050_LOCUS33454</name>
</gene>
<keyword evidence="11" id="KW-0106">Calcium</keyword>
<dbReference type="GO" id="GO:0005634">
    <property type="term" value="C:nucleus"/>
    <property type="evidence" value="ECO:0007669"/>
    <property type="project" value="UniProtKB-SubCell"/>
</dbReference>
<dbReference type="InterPro" id="IPR011992">
    <property type="entry name" value="EF-hand-dom_pair"/>
</dbReference>
<dbReference type="GO" id="GO:0005737">
    <property type="term" value="C:cytoplasm"/>
    <property type="evidence" value="ECO:0007669"/>
    <property type="project" value="UniProtKB-SubCell"/>
</dbReference>
<dbReference type="GO" id="GO:0015031">
    <property type="term" value="P:protein transport"/>
    <property type="evidence" value="ECO:0007669"/>
    <property type="project" value="UniProtKB-KW"/>
</dbReference>
<evidence type="ECO:0000256" key="14">
    <source>
        <dbReference type="ARBA" id="ARBA00023242"/>
    </source>
</evidence>
<keyword evidence="7" id="KW-0597">Phosphoprotein</keyword>
<evidence type="ECO:0000256" key="1">
    <source>
        <dbReference type="ARBA" id="ARBA00004123"/>
    </source>
</evidence>
<evidence type="ECO:0000256" key="15">
    <source>
        <dbReference type="ARBA" id="ARBA00023288"/>
    </source>
</evidence>
<dbReference type="GO" id="GO:0005886">
    <property type="term" value="C:plasma membrane"/>
    <property type="evidence" value="ECO:0007669"/>
    <property type="project" value="UniProtKB-SubCell"/>
</dbReference>
<dbReference type="InterPro" id="IPR002048">
    <property type="entry name" value="EF_hand_dom"/>
</dbReference>
<keyword evidence="9" id="KW-0479">Metal-binding</keyword>
<keyword evidence="13" id="KW-0472">Membrane</keyword>
<dbReference type="AlphaFoldDB" id="A0A7S0NB13"/>
<evidence type="ECO:0000256" key="5">
    <source>
        <dbReference type="ARBA" id="ARBA00022475"/>
    </source>
</evidence>
<dbReference type="InterPro" id="IPR051875">
    <property type="entry name" value="Calcineurin_B_homologous"/>
</dbReference>
<sequence length="188" mass="20998">MGGGASKHGLSKSQVQKFVKETGFSESELQFLFLRFNALCSNGKTLSKKDLERDTNLKSNPYISRVFNTMPKNGLGDVVFDTFVKTASVFREGQDLKKKLKFIFGLFDFNMDDTLDADEIKLMITSFNPGISEGLRDEMVNKTMLDVACYSRKSQKDGKILSDDFVAYASQLPGIEKLLVLNFASDVS</sequence>
<evidence type="ECO:0000256" key="2">
    <source>
        <dbReference type="ARBA" id="ARBA00004236"/>
    </source>
</evidence>
<comment type="similarity">
    <text evidence="16">Belongs to the calcineurin regulatory subunit family. CHP subfamily.</text>
</comment>
<protein>
    <recommendedName>
        <fullName evidence="17">EF-hand domain-containing protein</fullName>
    </recommendedName>
</protein>
<evidence type="ECO:0000256" key="8">
    <source>
        <dbReference type="ARBA" id="ARBA00022707"/>
    </source>
</evidence>
<evidence type="ECO:0000313" key="18">
    <source>
        <dbReference type="EMBL" id="CAD8664612.1"/>
    </source>
</evidence>